<name>J3LBR5_ORYBR</name>
<dbReference type="HOGENOM" id="CLU_2820137_0_0_1"/>
<dbReference type="Gramene" id="OB02G20820.1">
    <property type="protein sequence ID" value="OB02G20820.1"/>
    <property type="gene ID" value="OB02G20820"/>
</dbReference>
<reference evidence="1" key="1">
    <citation type="submission" date="2013-04" db="UniProtKB">
        <authorList>
            <consortium name="EnsemblPlants"/>
        </authorList>
    </citation>
    <scope>IDENTIFICATION</scope>
</reference>
<evidence type="ECO:0000313" key="1">
    <source>
        <dbReference type="EnsemblPlants" id="OB02G20820.1"/>
    </source>
</evidence>
<protein>
    <submittedName>
        <fullName evidence="1">Uncharacterized protein</fullName>
    </submittedName>
</protein>
<evidence type="ECO:0000313" key="2">
    <source>
        <dbReference type="Proteomes" id="UP000006038"/>
    </source>
</evidence>
<sequence>MAMTPFYHFLVLGKCTRPFLVVEIYRTGKFYHCYHAHLYIVYTAQFELLLSSQHCLCMQLCSFTWNG</sequence>
<dbReference type="AlphaFoldDB" id="J3LBR5"/>
<dbReference type="EnsemblPlants" id="OB02G20820.1">
    <property type="protein sequence ID" value="OB02G20820.1"/>
    <property type="gene ID" value="OB02G20820"/>
</dbReference>
<accession>J3LBR5</accession>
<keyword evidence="2" id="KW-1185">Reference proteome</keyword>
<proteinExistence type="predicted"/>
<organism evidence="1">
    <name type="scientific">Oryza brachyantha</name>
    <name type="common">malo sina</name>
    <dbReference type="NCBI Taxonomy" id="4533"/>
    <lineage>
        <taxon>Eukaryota</taxon>
        <taxon>Viridiplantae</taxon>
        <taxon>Streptophyta</taxon>
        <taxon>Embryophyta</taxon>
        <taxon>Tracheophyta</taxon>
        <taxon>Spermatophyta</taxon>
        <taxon>Magnoliopsida</taxon>
        <taxon>Liliopsida</taxon>
        <taxon>Poales</taxon>
        <taxon>Poaceae</taxon>
        <taxon>BOP clade</taxon>
        <taxon>Oryzoideae</taxon>
        <taxon>Oryzeae</taxon>
        <taxon>Oryzinae</taxon>
        <taxon>Oryza</taxon>
    </lineage>
</organism>
<dbReference type="Proteomes" id="UP000006038">
    <property type="component" value="Unassembled WGS sequence"/>
</dbReference>